<organism evidence="1">
    <name type="scientific">Arundo donax</name>
    <name type="common">Giant reed</name>
    <name type="synonym">Donax arundinaceus</name>
    <dbReference type="NCBI Taxonomy" id="35708"/>
    <lineage>
        <taxon>Eukaryota</taxon>
        <taxon>Viridiplantae</taxon>
        <taxon>Streptophyta</taxon>
        <taxon>Embryophyta</taxon>
        <taxon>Tracheophyta</taxon>
        <taxon>Spermatophyta</taxon>
        <taxon>Magnoliopsida</taxon>
        <taxon>Liliopsida</taxon>
        <taxon>Poales</taxon>
        <taxon>Poaceae</taxon>
        <taxon>PACMAD clade</taxon>
        <taxon>Arundinoideae</taxon>
        <taxon>Arundineae</taxon>
        <taxon>Arundo</taxon>
    </lineage>
</organism>
<name>A0A0A9DMT0_ARUDO</name>
<protein>
    <submittedName>
        <fullName evidence="1">Uncharacterized protein</fullName>
    </submittedName>
</protein>
<dbReference type="AlphaFoldDB" id="A0A0A9DMT0"/>
<reference evidence="1" key="1">
    <citation type="submission" date="2014-09" db="EMBL/GenBank/DDBJ databases">
        <authorList>
            <person name="Magalhaes I.L.F."/>
            <person name="Oliveira U."/>
            <person name="Santos F.R."/>
            <person name="Vidigal T.H.D.A."/>
            <person name="Brescovit A.D."/>
            <person name="Santos A.J."/>
        </authorList>
    </citation>
    <scope>NUCLEOTIDE SEQUENCE</scope>
    <source>
        <tissue evidence="1">Shoot tissue taken approximately 20 cm above the soil surface</tissue>
    </source>
</reference>
<proteinExistence type="predicted"/>
<reference evidence="1" key="2">
    <citation type="journal article" date="2015" name="Data Brief">
        <title>Shoot transcriptome of the giant reed, Arundo donax.</title>
        <authorList>
            <person name="Barrero R.A."/>
            <person name="Guerrero F.D."/>
            <person name="Moolhuijzen P."/>
            <person name="Goolsby J.A."/>
            <person name="Tidwell J."/>
            <person name="Bellgard S.E."/>
            <person name="Bellgard M.I."/>
        </authorList>
    </citation>
    <scope>NUCLEOTIDE SEQUENCE</scope>
    <source>
        <tissue evidence="1">Shoot tissue taken approximately 20 cm above the soil surface</tissue>
    </source>
</reference>
<sequence>MMTSLISGQVLEASPHFACLNFHFCCPMWIKFRFYMMSHEDAVQYIYIWCVLLMYCRDLV</sequence>
<accession>A0A0A9DMT0</accession>
<dbReference type="EMBL" id="GBRH01208814">
    <property type="protein sequence ID" value="JAD89081.1"/>
    <property type="molecule type" value="Transcribed_RNA"/>
</dbReference>
<evidence type="ECO:0000313" key="1">
    <source>
        <dbReference type="EMBL" id="JAD89081.1"/>
    </source>
</evidence>